<accession>A0ABS9W3K6</accession>
<dbReference type="Gene3D" id="3.40.50.2300">
    <property type="match status" value="1"/>
</dbReference>
<keyword evidence="2" id="KW-0238">DNA-binding</keyword>
<feature type="region of interest" description="Disordered" evidence="4">
    <location>
        <begin position="105"/>
        <end position="137"/>
    </location>
</feature>
<dbReference type="EMBL" id="JALBUU010000004">
    <property type="protein sequence ID" value="MCI0753867.1"/>
    <property type="molecule type" value="Genomic_DNA"/>
</dbReference>
<dbReference type="InterPro" id="IPR016032">
    <property type="entry name" value="Sig_transdc_resp-reg_C-effctor"/>
</dbReference>
<evidence type="ECO:0000256" key="3">
    <source>
        <dbReference type="ARBA" id="ARBA00023163"/>
    </source>
</evidence>
<evidence type="ECO:0000259" key="5">
    <source>
        <dbReference type="PROSITE" id="PS50043"/>
    </source>
</evidence>
<evidence type="ECO:0000313" key="7">
    <source>
        <dbReference type="Proteomes" id="UP001201985"/>
    </source>
</evidence>
<proteinExistence type="predicted"/>
<dbReference type="RefSeq" id="WP_241792841.1">
    <property type="nucleotide sequence ID" value="NZ_JALBUU010000004.1"/>
</dbReference>
<evidence type="ECO:0000256" key="2">
    <source>
        <dbReference type="ARBA" id="ARBA00023125"/>
    </source>
</evidence>
<keyword evidence="3" id="KW-0804">Transcription</keyword>
<sequence length="248" mass="26226">MTVEATAPAATLSLRESETEFRLGILSLGAMPLQQPEAGGWLAALMEALPDTPVVVISDLEDTAEVVAAYRAKARGFIPTSTEPEVALRTLAFIMGGGTFFPPTALFGHTHDAPPSPTQHNGIQKIEPASDQQRKSSLTDRQEAIMAHLAAGQSNKVIAQLLGVREATVKVHVRQLMRKLGASNRTQAALLAAAMMPRTAAKLPALIPAAAVDGQLAQQLPPGPPSEPSLTLLNGGAEIQPSRRIIRF</sequence>
<dbReference type="InterPro" id="IPR011006">
    <property type="entry name" value="CheY-like_superfamily"/>
</dbReference>
<comment type="caution">
    <text evidence="6">The sequence shown here is derived from an EMBL/GenBank/DDBJ whole genome shotgun (WGS) entry which is preliminary data.</text>
</comment>
<evidence type="ECO:0000256" key="4">
    <source>
        <dbReference type="SAM" id="MobiDB-lite"/>
    </source>
</evidence>
<name>A0ABS9W3K6_9PROT</name>
<dbReference type="SMART" id="SM00421">
    <property type="entry name" value="HTH_LUXR"/>
    <property type="match status" value="1"/>
</dbReference>
<reference evidence="6 7" key="1">
    <citation type="submission" date="2022-03" db="EMBL/GenBank/DDBJ databases">
        <title>Complete genome analysis of Roseomonas KG 17.1 : a prolific producer of plant growth promoters.</title>
        <authorList>
            <person name="Saadouli I."/>
            <person name="Najjari A."/>
            <person name="Mosbah A."/>
            <person name="Ouzari H.I."/>
        </authorList>
    </citation>
    <scope>NUCLEOTIDE SEQUENCE [LARGE SCALE GENOMIC DNA]</scope>
    <source>
        <strain evidence="6 7">KG17-1</strain>
    </source>
</reference>
<protein>
    <submittedName>
        <fullName evidence="6">Response regulator transcription factor</fullName>
    </submittedName>
</protein>
<dbReference type="PANTHER" id="PTHR44688:SF16">
    <property type="entry name" value="DNA-BINDING TRANSCRIPTIONAL ACTIVATOR DEVR_DOSR"/>
    <property type="match status" value="1"/>
</dbReference>
<evidence type="ECO:0000256" key="1">
    <source>
        <dbReference type="ARBA" id="ARBA00023015"/>
    </source>
</evidence>
<dbReference type="SUPFAM" id="SSF46894">
    <property type="entry name" value="C-terminal effector domain of the bipartite response regulators"/>
    <property type="match status" value="1"/>
</dbReference>
<dbReference type="PROSITE" id="PS50043">
    <property type="entry name" value="HTH_LUXR_2"/>
    <property type="match status" value="1"/>
</dbReference>
<organism evidence="6 7">
    <name type="scientific">Teichococcus vastitatis</name>
    <dbReference type="NCBI Taxonomy" id="2307076"/>
    <lineage>
        <taxon>Bacteria</taxon>
        <taxon>Pseudomonadati</taxon>
        <taxon>Pseudomonadota</taxon>
        <taxon>Alphaproteobacteria</taxon>
        <taxon>Acetobacterales</taxon>
        <taxon>Roseomonadaceae</taxon>
        <taxon>Roseomonas</taxon>
    </lineage>
</organism>
<feature type="domain" description="HTH luxR-type" evidence="5">
    <location>
        <begin position="131"/>
        <end position="196"/>
    </location>
</feature>
<dbReference type="SUPFAM" id="SSF52172">
    <property type="entry name" value="CheY-like"/>
    <property type="match status" value="1"/>
</dbReference>
<dbReference type="Pfam" id="PF00196">
    <property type="entry name" value="GerE"/>
    <property type="match status" value="1"/>
</dbReference>
<dbReference type="InterPro" id="IPR000792">
    <property type="entry name" value="Tscrpt_reg_LuxR_C"/>
</dbReference>
<evidence type="ECO:0000313" key="6">
    <source>
        <dbReference type="EMBL" id="MCI0753867.1"/>
    </source>
</evidence>
<dbReference type="Proteomes" id="UP001201985">
    <property type="component" value="Unassembled WGS sequence"/>
</dbReference>
<keyword evidence="1" id="KW-0805">Transcription regulation</keyword>
<dbReference type="PANTHER" id="PTHR44688">
    <property type="entry name" value="DNA-BINDING TRANSCRIPTIONAL ACTIVATOR DEVR_DOSR"/>
    <property type="match status" value="1"/>
</dbReference>
<gene>
    <name evidence="6" type="ORF">MON41_08855</name>
</gene>
<dbReference type="PRINTS" id="PR00038">
    <property type="entry name" value="HTHLUXR"/>
</dbReference>
<keyword evidence="7" id="KW-1185">Reference proteome</keyword>
<dbReference type="CDD" id="cd06170">
    <property type="entry name" value="LuxR_C_like"/>
    <property type="match status" value="1"/>
</dbReference>